<gene>
    <name evidence="1" type="ORF">SAMN02745132_00514</name>
</gene>
<evidence type="ECO:0000313" key="1">
    <source>
        <dbReference type="EMBL" id="SKA46402.1"/>
    </source>
</evidence>
<dbReference type="Proteomes" id="UP000190162">
    <property type="component" value="Unassembled WGS sequence"/>
</dbReference>
<dbReference type="RefSeq" id="WP_244556487.1">
    <property type="nucleotide sequence ID" value="NZ_FUXU01000004.1"/>
</dbReference>
<evidence type="ECO:0000313" key="2">
    <source>
        <dbReference type="Proteomes" id="UP000190162"/>
    </source>
</evidence>
<accession>A0A1T4U0X8</accession>
<dbReference type="EMBL" id="FUXU01000004">
    <property type="protein sequence ID" value="SKA46402.1"/>
    <property type="molecule type" value="Genomic_DNA"/>
</dbReference>
<keyword evidence="2" id="KW-1185">Reference proteome</keyword>
<dbReference type="AlphaFoldDB" id="A0A1T4U0X8"/>
<name>A0A1T4U0X8_9GAMM</name>
<reference evidence="2" key="1">
    <citation type="submission" date="2017-02" db="EMBL/GenBank/DDBJ databases">
        <authorList>
            <person name="Varghese N."/>
            <person name="Submissions S."/>
        </authorList>
    </citation>
    <scope>NUCLEOTIDE SEQUENCE [LARGE SCALE GENOMIC DNA]</scope>
    <source>
        <strain evidence="2">DSM 22720</strain>
    </source>
</reference>
<proteinExistence type="predicted"/>
<protein>
    <submittedName>
        <fullName evidence="1">Uncharacterized protein</fullName>
    </submittedName>
</protein>
<sequence>MVALWRQISKALEGVGGALPVPKSDFLLKSDYQDGAPVTIHALSYTPQWSAILPPSLSTFRAQQKLQALGATLLPLMSDFQPVPTLRFAVSEVTDIERLTYFVEDVQRRIPSKRAIWQSGYFCIQQGREMVDRWGDSLQRLYHDFGMTPFTPDFLKSEDAENLLNLPATRENQVNEEWISPCQPLRRMAILCRCNARDEETRESLKRWLVLCQQRTLRWAWMQSKPMLGAMGEWLCANALVIGYTVDLRASDVRVLRDFWHNTLSDTEISAIDGDWAHTSDGIVFTCVKSEPVFRTGSIMASHKDDDNAMHVTLSFPHQVDAGAIAVLGQAVMATPLVKKRRLGGRCYSFGVNVDLMNYELTFDTVSDSDPSVSFIALLKAFEELAISLEKEQFEKACRGGLGLVSARYSKSQARFHRALLGMVGQSVAVDFESITRHTLAQLAVKVLAALKHPTVH</sequence>
<organism evidence="1 2">
    <name type="scientific">Enterovibrio nigricans DSM 22720</name>
    <dbReference type="NCBI Taxonomy" id="1121868"/>
    <lineage>
        <taxon>Bacteria</taxon>
        <taxon>Pseudomonadati</taxon>
        <taxon>Pseudomonadota</taxon>
        <taxon>Gammaproteobacteria</taxon>
        <taxon>Vibrionales</taxon>
        <taxon>Vibrionaceae</taxon>
        <taxon>Enterovibrio</taxon>
    </lineage>
</organism>